<accession>A0A1M4WAN9</accession>
<name>A0A1M4WAN9_9BACT</name>
<dbReference type="OrthoDB" id="5421655at2"/>
<dbReference type="AlphaFoldDB" id="A0A1M4WAN9"/>
<dbReference type="STRING" id="1121391.SAMN02745206_00823"/>
<protein>
    <submittedName>
        <fullName evidence="3">Uncharacterized protein</fullName>
    </submittedName>
</protein>
<gene>
    <name evidence="3" type="ORF">SAMN02745206_00823</name>
</gene>
<sequence length="180" mass="20250">MAEIKSTIDLVMERTRHMIMSEEERRAAERAEHLEKAPGYVHKAVEGLWQPEQLQEALAQVPDSFREAVRMEVIRGLLDRLESSESAGAAMAALKAVAREGERRFVEELGRLLEAFHSQTEEAESEQKKALLSELERMGIRGDAIQVGPPGKSPRGDARRDRLVRRIEEIKGAWLSGGRP</sequence>
<proteinExistence type="predicted"/>
<dbReference type="EMBL" id="FQVB01000007">
    <property type="protein sequence ID" value="SHE78304.1"/>
    <property type="molecule type" value="Genomic_DNA"/>
</dbReference>
<feature type="region of interest" description="Disordered" evidence="2">
    <location>
        <begin position="141"/>
        <end position="161"/>
    </location>
</feature>
<dbReference type="RefSeq" id="WP_073037229.1">
    <property type="nucleotide sequence ID" value="NZ_FQVB01000007.1"/>
</dbReference>
<keyword evidence="4" id="KW-1185">Reference proteome</keyword>
<feature type="coiled-coil region" evidence="1">
    <location>
        <begin position="106"/>
        <end position="138"/>
    </location>
</feature>
<evidence type="ECO:0000256" key="2">
    <source>
        <dbReference type="SAM" id="MobiDB-lite"/>
    </source>
</evidence>
<organism evidence="3 4">
    <name type="scientific">Desulfacinum infernum DSM 9756</name>
    <dbReference type="NCBI Taxonomy" id="1121391"/>
    <lineage>
        <taxon>Bacteria</taxon>
        <taxon>Pseudomonadati</taxon>
        <taxon>Thermodesulfobacteriota</taxon>
        <taxon>Syntrophobacteria</taxon>
        <taxon>Syntrophobacterales</taxon>
        <taxon>Syntrophobacteraceae</taxon>
        <taxon>Desulfacinum</taxon>
    </lineage>
</organism>
<reference evidence="4" key="1">
    <citation type="submission" date="2016-11" db="EMBL/GenBank/DDBJ databases">
        <authorList>
            <person name="Varghese N."/>
            <person name="Submissions S."/>
        </authorList>
    </citation>
    <scope>NUCLEOTIDE SEQUENCE [LARGE SCALE GENOMIC DNA]</scope>
    <source>
        <strain evidence="4">DSM 9756</strain>
    </source>
</reference>
<evidence type="ECO:0000256" key="1">
    <source>
        <dbReference type="SAM" id="Coils"/>
    </source>
</evidence>
<evidence type="ECO:0000313" key="3">
    <source>
        <dbReference type="EMBL" id="SHE78304.1"/>
    </source>
</evidence>
<evidence type="ECO:0000313" key="4">
    <source>
        <dbReference type="Proteomes" id="UP000184076"/>
    </source>
</evidence>
<keyword evidence="1" id="KW-0175">Coiled coil</keyword>
<dbReference type="Proteomes" id="UP000184076">
    <property type="component" value="Unassembled WGS sequence"/>
</dbReference>